<reference evidence="7 8" key="2">
    <citation type="journal article" date="2014" name="J. Gen. Appl. Microbiol.">
        <title>The early diverging ascomycetous budding yeast Saitoella complicata has three histone deacetylases belonging to the Clr6, Hos2, and Rpd3 lineages.</title>
        <authorList>
            <person name="Nishida H."/>
            <person name="Matsumoto T."/>
            <person name="Kondo S."/>
            <person name="Hamamoto M."/>
            <person name="Yoshikawa H."/>
        </authorList>
    </citation>
    <scope>NUCLEOTIDE SEQUENCE [LARGE SCALE GENOMIC DNA]</scope>
    <source>
        <strain evidence="7 8">NRRL Y-17804</strain>
    </source>
</reference>
<feature type="compositionally biased region" description="Polar residues" evidence="5">
    <location>
        <begin position="216"/>
        <end position="237"/>
    </location>
</feature>
<feature type="coiled-coil region" evidence="4">
    <location>
        <begin position="565"/>
        <end position="666"/>
    </location>
</feature>
<accession>A0A0E9N9T0</accession>
<evidence type="ECO:0000256" key="5">
    <source>
        <dbReference type="SAM" id="MobiDB-lite"/>
    </source>
</evidence>
<keyword evidence="3 4" id="KW-0175">Coiled coil</keyword>
<dbReference type="InterPro" id="IPR022092">
    <property type="entry name" value="TMF_DNA-bd"/>
</dbReference>
<feature type="region of interest" description="Disordered" evidence="5">
    <location>
        <begin position="669"/>
        <end position="782"/>
    </location>
</feature>
<comment type="caution">
    <text evidence="7">The sequence shown here is derived from an EMBL/GenBank/DDBJ whole genome shotgun (WGS) entry which is preliminary data.</text>
</comment>
<evidence type="ECO:0000313" key="7">
    <source>
        <dbReference type="EMBL" id="GAO46647.1"/>
    </source>
</evidence>
<dbReference type="AlphaFoldDB" id="A0A0E9N9T0"/>
<reference evidence="7 8" key="3">
    <citation type="journal article" date="2015" name="Genome Announc.">
        <title>Draft Genome Sequence of the Archiascomycetous Yeast Saitoella complicata.</title>
        <authorList>
            <person name="Yamauchi K."/>
            <person name="Kondo S."/>
            <person name="Hamamoto M."/>
            <person name="Takahashi Y."/>
            <person name="Ogura Y."/>
            <person name="Hayashi T."/>
            <person name="Nishida H."/>
        </authorList>
    </citation>
    <scope>NUCLEOTIDE SEQUENCE [LARGE SCALE GENOMIC DNA]</scope>
    <source>
        <strain evidence="7 8">NRRL Y-17804</strain>
    </source>
</reference>
<feature type="compositionally biased region" description="Polar residues" evidence="5">
    <location>
        <begin position="166"/>
        <end position="186"/>
    </location>
</feature>
<dbReference type="OMA" id="EEMHGYI"/>
<dbReference type="Proteomes" id="UP000033140">
    <property type="component" value="Unassembled WGS sequence"/>
</dbReference>
<feature type="compositionally biased region" description="Basic and acidic residues" evidence="5">
    <location>
        <begin position="130"/>
        <end position="146"/>
    </location>
</feature>
<feature type="region of interest" description="Disordered" evidence="5">
    <location>
        <begin position="203"/>
        <end position="275"/>
    </location>
</feature>
<dbReference type="InterPro" id="IPR022091">
    <property type="entry name" value="TMF_TATA-bd"/>
</dbReference>
<comment type="subcellular location">
    <subcellularLocation>
        <location evidence="1">Golgi apparatus</location>
    </subcellularLocation>
</comment>
<dbReference type="InterPro" id="IPR052602">
    <property type="entry name" value="Growth_transcription_reg"/>
</dbReference>
<gene>
    <name evidence="7" type="ORF">G7K_0873-t1</name>
</gene>
<keyword evidence="8" id="KW-1185">Reference proteome</keyword>
<evidence type="ECO:0000259" key="6">
    <source>
        <dbReference type="Pfam" id="PF12325"/>
    </source>
</evidence>
<dbReference type="GO" id="GO:0005783">
    <property type="term" value="C:endoplasmic reticulum"/>
    <property type="evidence" value="ECO:0007669"/>
    <property type="project" value="TreeGrafter"/>
</dbReference>
<evidence type="ECO:0000256" key="3">
    <source>
        <dbReference type="ARBA" id="ARBA00023054"/>
    </source>
</evidence>
<dbReference type="Pfam" id="PF12325">
    <property type="entry name" value="TMF_TATA_bd"/>
    <property type="match status" value="1"/>
</dbReference>
<organism evidence="7 8">
    <name type="scientific">Saitoella complicata (strain BCRC 22490 / CBS 7301 / JCM 7358 / NBRC 10748 / NRRL Y-17804)</name>
    <dbReference type="NCBI Taxonomy" id="698492"/>
    <lineage>
        <taxon>Eukaryota</taxon>
        <taxon>Fungi</taxon>
        <taxon>Dikarya</taxon>
        <taxon>Ascomycota</taxon>
        <taxon>Taphrinomycotina</taxon>
        <taxon>Taphrinomycotina incertae sedis</taxon>
        <taxon>Saitoella</taxon>
    </lineage>
</organism>
<feature type="domain" description="TATA element modulatory factor 1 TATA binding" evidence="6">
    <location>
        <begin position="777"/>
        <end position="886"/>
    </location>
</feature>
<feature type="coiled-coil region" evidence="4">
    <location>
        <begin position="785"/>
        <end position="885"/>
    </location>
</feature>
<dbReference type="PANTHER" id="PTHR46515">
    <property type="entry name" value="TATA ELEMENT MODULATORY FACTOR TMF1"/>
    <property type="match status" value="1"/>
</dbReference>
<feature type="compositionally biased region" description="Low complexity" evidence="5">
    <location>
        <begin position="10"/>
        <end position="20"/>
    </location>
</feature>
<evidence type="ECO:0000313" key="8">
    <source>
        <dbReference type="Proteomes" id="UP000033140"/>
    </source>
</evidence>
<feature type="compositionally biased region" description="Polar residues" evidence="5">
    <location>
        <begin position="718"/>
        <end position="728"/>
    </location>
</feature>
<keyword evidence="2" id="KW-0333">Golgi apparatus</keyword>
<proteinExistence type="predicted"/>
<reference evidence="7 8" key="1">
    <citation type="journal article" date="2011" name="J. Gen. Appl. Microbiol.">
        <title>Draft genome sequencing of the enigmatic yeast Saitoella complicata.</title>
        <authorList>
            <person name="Nishida H."/>
            <person name="Hamamoto M."/>
            <person name="Sugiyama J."/>
        </authorList>
    </citation>
    <scope>NUCLEOTIDE SEQUENCE [LARGE SCALE GENOMIC DNA]</scope>
    <source>
        <strain evidence="7 8">NRRL Y-17804</strain>
    </source>
</reference>
<evidence type="ECO:0000256" key="4">
    <source>
        <dbReference type="SAM" id="Coils"/>
    </source>
</evidence>
<dbReference type="EMBL" id="BACD03000005">
    <property type="protein sequence ID" value="GAO46647.1"/>
    <property type="molecule type" value="Genomic_DNA"/>
</dbReference>
<dbReference type="GO" id="GO:0005794">
    <property type="term" value="C:Golgi apparatus"/>
    <property type="evidence" value="ECO:0007669"/>
    <property type="project" value="UniProtKB-SubCell"/>
</dbReference>
<dbReference type="PANTHER" id="PTHR46515:SF1">
    <property type="entry name" value="TATA ELEMENT MODULATORY FACTOR"/>
    <property type="match status" value="1"/>
</dbReference>
<feature type="compositionally biased region" description="Basic and acidic residues" evidence="5">
    <location>
        <begin position="241"/>
        <end position="262"/>
    </location>
</feature>
<evidence type="ECO:0000256" key="1">
    <source>
        <dbReference type="ARBA" id="ARBA00004555"/>
    </source>
</evidence>
<feature type="region of interest" description="Disordered" evidence="5">
    <location>
        <begin position="1"/>
        <end position="21"/>
    </location>
</feature>
<evidence type="ECO:0000256" key="2">
    <source>
        <dbReference type="ARBA" id="ARBA00023034"/>
    </source>
</evidence>
<name>A0A0E9N9T0_SAICN</name>
<sequence length="894" mass="99353">MSSGKDSKADPPAVKAPAASGWGVGGFLSKALANVEHQLDRALDSTAATPVLKKEQSTPSPAPSTGRMTMQERLAMALARGKAVSPQNGGIGSPRGSLDVQRPPSAEPRRSTDSQRSQTAEVKVEAPSVEVKENETTQVSEQRDISTSEGVNVNIEGDESAADLAVTTTDMNSAVTQSTEPSSTPDLPTFIAAALPLMGEALSAAQSGAATPNLPSPSSHTDNFHTPQESAPQTRPASSSSEHEPTESHMENGVEEKVKGLQEEPANAEQDSEIIAQLRAALEASEAKREEERQTAAKRIEELELNARSSSDAQRVDVSSQLAERDERIQALLEEGEKLSKKELQLNTTIKALRKKAMDDEKALTDTKRRQEKIEKDLADVRQKLKASQDVERLQTERIKTYAKTENELNKTRAERDKYRDDAEKLRAELGEARARAVEAIRSVQTAALESERAVSTGLRAELERTKSAAAKAADDAEAAMSELRAKMARDAERARTTEDELRTEIVRLEQKLEVMRSRAEEASAAALNKDTHVGLMRQIEMLQTQQSVARENWRVLEGAMLNKTAALEKEKEEWVKKEAELRKKLKDTKAEVRDLEDESDELRTKVAQLENDLETMQESQTRHSNKVQELENELQSAQKARDEQIAELDKLKKDAEADLQSRLQEDKLKWEQEYNSPPMLDRMLSPTAPMSPSVPPISRRVTSSTSDLMINLPKSPNPQSWQQSFPRRNSGRIYTPAHETIPDHDWEDDRDVSPETPRSPHARTPRDQMSVSTNIGPGPSVSIMERMSANVRRLESELTGLREEIANISSEREAARQECVQLLSELEEKRSVASQLEETAQALQTLQTRYDSALELLGEKEESLQELRMDVKEIKEMYKEQISELVGQLNAKR</sequence>
<dbReference type="Pfam" id="PF12329">
    <property type="entry name" value="TMF_DNA_bd"/>
    <property type="match status" value="1"/>
</dbReference>
<dbReference type="STRING" id="698492.A0A0E9N9T0"/>
<feature type="region of interest" description="Disordered" evidence="5">
    <location>
        <begin position="45"/>
        <end position="188"/>
    </location>
</feature>
<protein>
    <recommendedName>
        <fullName evidence="6">TATA element modulatory factor 1 TATA binding domain-containing protein</fullName>
    </recommendedName>
</protein>